<dbReference type="PANTHER" id="PTHR23530">
    <property type="entry name" value="TRANSPORT PROTEIN-RELATED"/>
    <property type="match status" value="1"/>
</dbReference>
<feature type="transmembrane region" description="Helical" evidence="1">
    <location>
        <begin position="12"/>
        <end position="34"/>
    </location>
</feature>
<feature type="transmembrane region" description="Helical" evidence="1">
    <location>
        <begin position="361"/>
        <end position="384"/>
    </location>
</feature>
<name>A0ABW4L315_9MICO</name>
<keyword evidence="1" id="KW-0472">Membrane</keyword>
<dbReference type="Pfam" id="PF07690">
    <property type="entry name" value="MFS_1"/>
    <property type="match status" value="1"/>
</dbReference>
<dbReference type="SUPFAM" id="SSF103473">
    <property type="entry name" value="MFS general substrate transporter"/>
    <property type="match status" value="1"/>
</dbReference>
<protein>
    <submittedName>
        <fullName evidence="2">MFS transporter</fullName>
    </submittedName>
</protein>
<comment type="caution">
    <text evidence="2">The sequence shown here is derived from an EMBL/GenBank/DDBJ whole genome shotgun (WGS) entry which is preliminary data.</text>
</comment>
<feature type="transmembrane region" description="Helical" evidence="1">
    <location>
        <begin position="87"/>
        <end position="109"/>
    </location>
</feature>
<feature type="transmembrane region" description="Helical" evidence="1">
    <location>
        <begin position="271"/>
        <end position="293"/>
    </location>
</feature>
<proteinExistence type="predicted"/>
<organism evidence="2 3">
    <name type="scientific">Georgenia deserti</name>
    <dbReference type="NCBI Taxonomy" id="2093781"/>
    <lineage>
        <taxon>Bacteria</taxon>
        <taxon>Bacillati</taxon>
        <taxon>Actinomycetota</taxon>
        <taxon>Actinomycetes</taxon>
        <taxon>Micrococcales</taxon>
        <taxon>Bogoriellaceae</taxon>
        <taxon>Georgenia</taxon>
    </lineage>
</organism>
<dbReference type="InterPro" id="IPR011701">
    <property type="entry name" value="MFS"/>
</dbReference>
<dbReference type="InterPro" id="IPR036259">
    <property type="entry name" value="MFS_trans_sf"/>
</dbReference>
<feature type="transmembrane region" description="Helical" evidence="1">
    <location>
        <begin position="46"/>
        <end position="67"/>
    </location>
</feature>
<feature type="transmembrane region" description="Helical" evidence="1">
    <location>
        <begin position="233"/>
        <end position="251"/>
    </location>
</feature>
<dbReference type="PANTHER" id="PTHR23530:SF1">
    <property type="entry name" value="PERMEASE, MAJOR FACILITATOR SUPERFAMILY-RELATED"/>
    <property type="match status" value="1"/>
</dbReference>
<keyword evidence="1" id="KW-0812">Transmembrane</keyword>
<feature type="transmembrane region" description="Helical" evidence="1">
    <location>
        <begin position="390"/>
        <end position="407"/>
    </location>
</feature>
<sequence length="427" mass="43816">MTPFSPGAARRVYLGLTVSRWFPVGLVVAAVTLLPIDRGLTVTETLTLASVTGAVVFALELPTGGFADALGRRPVLLAAAAAQVLAVALYVVADSVVIFMVAAAAMGVFRALDSGPLEAWFVDTVHATSPGADVDRTLAHQGAVLGGSMATGALVSGGLVWWHPVQAWSSMTLPFVVYAVLAAGHLVAVAVLLREPARATAQDRSRLRDAAAAARQAPQTAVHGLRLAGGNRVLGSLLALEACGSVAMVVMESFQPIRLAEILGSEHEAGALMGPVASVGWAVFAGGAALGGIMARRIGVARAAMVARVCHGLGCVWMGLVAGPGALVAVYLITYGWHGAGGPLVHALLHRESSSATRATVLSMASMCAFAAYAVASPVLGWAADATSTQLAMVLGGAVSVGGMWFLRPALRRERELRAAEPETVRI</sequence>
<dbReference type="EMBL" id="JBHUEE010000004">
    <property type="protein sequence ID" value="MFD1717878.1"/>
    <property type="molecule type" value="Genomic_DNA"/>
</dbReference>
<dbReference type="Proteomes" id="UP001597277">
    <property type="component" value="Unassembled WGS sequence"/>
</dbReference>
<dbReference type="InterPro" id="IPR053160">
    <property type="entry name" value="MFS_DHA3_Transporter"/>
</dbReference>
<accession>A0ABW4L315</accession>
<evidence type="ECO:0000256" key="1">
    <source>
        <dbReference type="SAM" id="Phobius"/>
    </source>
</evidence>
<reference evidence="3" key="1">
    <citation type="journal article" date="2019" name="Int. J. Syst. Evol. Microbiol.">
        <title>The Global Catalogue of Microorganisms (GCM) 10K type strain sequencing project: providing services to taxonomists for standard genome sequencing and annotation.</title>
        <authorList>
            <consortium name="The Broad Institute Genomics Platform"/>
            <consortium name="The Broad Institute Genome Sequencing Center for Infectious Disease"/>
            <person name="Wu L."/>
            <person name="Ma J."/>
        </authorList>
    </citation>
    <scope>NUCLEOTIDE SEQUENCE [LARGE SCALE GENOMIC DNA]</scope>
    <source>
        <strain evidence="3">JCM 17130</strain>
    </source>
</reference>
<evidence type="ECO:0000313" key="2">
    <source>
        <dbReference type="EMBL" id="MFD1717878.1"/>
    </source>
</evidence>
<keyword evidence="3" id="KW-1185">Reference proteome</keyword>
<feature type="transmembrane region" description="Helical" evidence="1">
    <location>
        <begin position="175"/>
        <end position="193"/>
    </location>
</feature>
<gene>
    <name evidence="2" type="ORF">ACFSE6_08535</name>
</gene>
<evidence type="ECO:0000313" key="3">
    <source>
        <dbReference type="Proteomes" id="UP001597277"/>
    </source>
</evidence>
<dbReference type="Gene3D" id="1.20.1250.20">
    <property type="entry name" value="MFS general substrate transporter like domains"/>
    <property type="match status" value="1"/>
</dbReference>
<keyword evidence="1" id="KW-1133">Transmembrane helix</keyword>